<evidence type="ECO:0000313" key="2">
    <source>
        <dbReference type="Ensembl" id="ENSSSCP00015006086.1"/>
    </source>
</evidence>
<evidence type="ECO:0000256" key="1">
    <source>
        <dbReference type="SAM" id="MobiDB-lite"/>
    </source>
</evidence>
<dbReference type="Proteomes" id="UP000694726">
    <property type="component" value="Unplaced"/>
</dbReference>
<feature type="region of interest" description="Disordered" evidence="1">
    <location>
        <begin position="1"/>
        <end position="63"/>
    </location>
</feature>
<dbReference type="AlphaFoldDB" id="A0A8D0MND5"/>
<accession>A0A8D0MND5</accession>
<dbReference type="Ensembl" id="ENSSSCT00015015701.1">
    <property type="protein sequence ID" value="ENSSSCP00015006086.1"/>
    <property type="gene ID" value="ENSSSCG00015011961.1"/>
</dbReference>
<protein>
    <submittedName>
        <fullName evidence="2">Uncharacterized protein</fullName>
    </submittedName>
</protein>
<evidence type="ECO:0000313" key="3">
    <source>
        <dbReference type="Proteomes" id="UP000694726"/>
    </source>
</evidence>
<reference evidence="2" key="1">
    <citation type="submission" date="2025-08" db="UniProtKB">
        <authorList>
            <consortium name="Ensembl"/>
        </authorList>
    </citation>
    <scope>IDENTIFICATION</scope>
</reference>
<proteinExistence type="predicted"/>
<organism evidence="2 3">
    <name type="scientific">Sus scrofa</name>
    <name type="common">Pig</name>
    <dbReference type="NCBI Taxonomy" id="9823"/>
    <lineage>
        <taxon>Eukaryota</taxon>
        <taxon>Metazoa</taxon>
        <taxon>Chordata</taxon>
        <taxon>Craniata</taxon>
        <taxon>Vertebrata</taxon>
        <taxon>Euteleostomi</taxon>
        <taxon>Mammalia</taxon>
        <taxon>Eutheria</taxon>
        <taxon>Laurasiatheria</taxon>
        <taxon>Artiodactyla</taxon>
        <taxon>Suina</taxon>
        <taxon>Suidae</taxon>
        <taxon>Sus</taxon>
    </lineage>
</organism>
<sequence length="140" mass="14534">MLVTTEQSHQPPRRAETSSQLPRCLGLAPSGVNSAAKGAQGRASSGPPRPTAGLSPALSPQVTSMCPGPSWWIWSRAPWTRSGLDPSARSSGPTTLCSVRSHDPWALAPRVSFLPSPVGLTALPAQGRGGHRVSTGSPRP</sequence>
<feature type="region of interest" description="Disordered" evidence="1">
    <location>
        <begin position="118"/>
        <end position="140"/>
    </location>
</feature>
<name>A0A8D0MND5_PIG</name>
<feature type="compositionally biased region" description="Polar residues" evidence="1">
    <location>
        <begin position="1"/>
        <end position="10"/>
    </location>
</feature>